<dbReference type="InterPro" id="IPR016193">
    <property type="entry name" value="Cytidine_deaminase-like"/>
</dbReference>
<evidence type="ECO:0000256" key="3">
    <source>
        <dbReference type="HAMAP-Rule" id="MF_00187"/>
    </source>
</evidence>
<accession>A0A4R7BVT6</accession>
<gene>
    <name evidence="3" type="primary">fdhD</name>
    <name evidence="4" type="ORF">EV668_3701</name>
</gene>
<dbReference type="HAMAP" id="MF_00187">
    <property type="entry name" value="FdhD"/>
    <property type="match status" value="1"/>
</dbReference>
<name>A0A4R7BVT6_9HYPH</name>
<dbReference type="GO" id="GO:0006777">
    <property type="term" value="P:Mo-molybdopterin cofactor biosynthetic process"/>
    <property type="evidence" value="ECO:0007669"/>
    <property type="project" value="UniProtKB-UniRule"/>
</dbReference>
<keyword evidence="1 3" id="KW-0963">Cytoplasm</keyword>
<dbReference type="EMBL" id="SNZR01000014">
    <property type="protein sequence ID" value="TDR89212.1"/>
    <property type="molecule type" value="Genomic_DNA"/>
</dbReference>
<dbReference type="Proteomes" id="UP000295122">
    <property type="component" value="Unassembled WGS sequence"/>
</dbReference>
<reference evidence="4 5" key="1">
    <citation type="submission" date="2019-03" db="EMBL/GenBank/DDBJ databases">
        <title>Genomic Encyclopedia of Type Strains, Phase IV (KMG-IV): sequencing the most valuable type-strain genomes for metagenomic binning, comparative biology and taxonomic classification.</title>
        <authorList>
            <person name="Goeker M."/>
        </authorList>
    </citation>
    <scope>NUCLEOTIDE SEQUENCE [LARGE SCALE GENOMIC DNA]</scope>
    <source>
        <strain evidence="4 5">DSM 25903</strain>
    </source>
</reference>
<keyword evidence="2 3" id="KW-0501">Molybdenum cofactor biosynthesis</keyword>
<proteinExistence type="inferred from homology"/>
<dbReference type="GO" id="GO:0097163">
    <property type="term" value="F:sulfur carrier activity"/>
    <property type="evidence" value="ECO:0007669"/>
    <property type="project" value="UniProtKB-UniRule"/>
</dbReference>
<dbReference type="GO" id="GO:0016783">
    <property type="term" value="F:sulfurtransferase activity"/>
    <property type="evidence" value="ECO:0007669"/>
    <property type="project" value="InterPro"/>
</dbReference>
<evidence type="ECO:0000313" key="4">
    <source>
        <dbReference type="EMBL" id="TDR89212.1"/>
    </source>
</evidence>
<dbReference type="InterPro" id="IPR003786">
    <property type="entry name" value="FdhD"/>
</dbReference>
<evidence type="ECO:0000313" key="5">
    <source>
        <dbReference type="Proteomes" id="UP000295122"/>
    </source>
</evidence>
<dbReference type="OrthoDB" id="3197277at2"/>
<dbReference type="Gene3D" id="3.10.20.10">
    <property type="match status" value="1"/>
</dbReference>
<comment type="caution">
    <text evidence="4">The sequence shown here is derived from an EMBL/GenBank/DDBJ whole genome shotgun (WGS) entry which is preliminary data.</text>
</comment>
<protein>
    <recommendedName>
        <fullName evidence="3">Sulfur carrier protein FdhD</fullName>
    </recommendedName>
</protein>
<sequence>MPRNSSRSPARRVAARTLRFGTSEPDERMIDVPVEMPVEIVFADIPFAVMMATPTHLDEFGLGFCLTEGVVQNAADVRGIETEEVEGGIRLRIDLAPDRLSQHLARRRAMSGRSGCGLCGIEDLAAIRRPELAVRAPPRVALPALRRALSSLEAGQSLNARTRAVHAAAWADVQGEVLVLREDVGRHNALDKLIGALLRDRIDPASGFIVITSRCSFEMVEKSAAFGAGMLVAVSAPTSLALDQAERLGMRLIAIARRDGVTTFVEGPPSARRDLVA</sequence>
<comment type="similarity">
    <text evidence="3">Belongs to the FdhD family.</text>
</comment>
<organism evidence="4 5">
    <name type="scientific">Enterovirga rhinocerotis</name>
    <dbReference type="NCBI Taxonomy" id="1339210"/>
    <lineage>
        <taxon>Bacteria</taxon>
        <taxon>Pseudomonadati</taxon>
        <taxon>Pseudomonadota</taxon>
        <taxon>Alphaproteobacteria</taxon>
        <taxon>Hyphomicrobiales</taxon>
        <taxon>Methylobacteriaceae</taxon>
        <taxon>Enterovirga</taxon>
    </lineage>
</organism>
<dbReference type="GO" id="GO:0005737">
    <property type="term" value="C:cytoplasm"/>
    <property type="evidence" value="ECO:0007669"/>
    <property type="project" value="UniProtKB-SubCell"/>
</dbReference>
<evidence type="ECO:0000256" key="2">
    <source>
        <dbReference type="ARBA" id="ARBA00023150"/>
    </source>
</evidence>
<dbReference type="SUPFAM" id="SSF53927">
    <property type="entry name" value="Cytidine deaminase-like"/>
    <property type="match status" value="1"/>
</dbReference>
<dbReference type="Pfam" id="PF02634">
    <property type="entry name" value="FdhD-NarQ"/>
    <property type="match status" value="1"/>
</dbReference>
<dbReference type="Gene3D" id="3.40.140.10">
    <property type="entry name" value="Cytidine Deaminase, domain 2"/>
    <property type="match status" value="1"/>
</dbReference>
<comment type="caution">
    <text evidence="3">Lacks conserved residue(s) required for the propagation of feature annotation.</text>
</comment>
<dbReference type="PANTHER" id="PTHR30592:SF1">
    <property type="entry name" value="SULFUR CARRIER PROTEIN FDHD"/>
    <property type="match status" value="1"/>
</dbReference>
<dbReference type="PANTHER" id="PTHR30592">
    <property type="entry name" value="FORMATE DEHYDROGENASE"/>
    <property type="match status" value="1"/>
</dbReference>
<dbReference type="AlphaFoldDB" id="A0A4R7BVT6"/>
<dbReference type="NCBIfam" id="TIGR00129">
    <property type="entry name" value="fdhD_narQ"/>
    <property type="match status" value="1"/>
</dbReference>
<dbReference type="PIRSF" id="PIRSF015626">
    <property type="entry name" value="FdhD"/>
    <property type="match status" value="1"/>
</dbReference>
<evidence type="ECO:0000256" key="1">
    <source>
        <dbReference type="ARBA" id="ARBA00022490"/>
    </source>
</evidence>
<feature type="active site" description="Cysteine persulfide intermediate" evidence="3">
    <location>
        <position position="116"/>
    </location>
</feature>
<comment type="subcellular location">
    <subcellularLocation>
        <location evidence="3">Cytoplasm</location>
    </subcellularLocation>
</comment>
<keyword evidence="5" id="KW-1185">Reference proteome</keyword>
<comment type="function">
    <text evidence="3">Required for formate dehydrogenase (FDH) activity. Acts as a sulfur carrier protein that transfers sulfur from IscS to the molybdenum cofactor prior to its insertion into FDH.</text>
</comment>